<feature type="domain" description="Peptidase S9 prolyl oligopeptidase catalytic" evidence="3">
    <location>
        <begin position="439"/>
        <end position="655"/>
    </location>
</feature>
<dbReference type="SUPFAM" id="SSF82171">
    <property type="entry name" value="DPP6 N-terminal domain-like"/>
    <property type="match status" value="1"/>
</dbReference>
<protein>
    <submittedName>
        <fullName evidence="4">Prolyl oligopeptidase family serine peptidase</fullName>
    </submittedName>
</protein>
<dbReference type="InterPro" id="IPR029058">
    <property type="entry name" value="AB_hydrolase_fold"/>
</dbReference>
<dbReference type="EMBL" id="JAZDRP010000009">
    <property type="protein sequence ID" value="MEE2527151.1"/>
    <property type="molecule type" value="Genomic_DNA"/>
</dbReference>
<dbReference type="Gene3D" id="2.120.10.30">
    <property type="entry name" value="TolB, C-terminal domain"/>
    <property type="match status" value="1"/>
</dbReference>
<organism evidence="4 5">
    <name type="scientific">Hyphobacterium lacteum</name>
    <dbReference type="NCBI Taxonomy" id="3116575"/>
    <lineage>
        <taxon>Bacteria</taxon>
        <taxon>Pseudomonadati</taxon>
        <taxon>Pseudomonadota</taxon>
        <taxon>Alphaproteobacteria</taxon>
        <taxon>Maricaulales</taxon>
        <taxon>Maricaulaceae</taxon>
        <taxon>Hyphobacterium</taxon>
    </lineage>
</organism>
<evidence type="ECO:0000259" key="3">
    <source>
        <dbReference type="Pfam" id="PF00326"/>
    </source>
</evidence>
<dbReference type="InterPro" id="IPR011042">
    <property type="entry name" value="6-blade_b-propeller_TolB-like"/>
</dbReference>
<feature type="signal peptide" evidence="2">
    <location>
        <begin position="1"/>
        <end position="19"/>
    </location>
</feature>
<keyword evidence="1" id="KW-0378">Hydrolase</keyword>
<evidence type="ECO:0000256" key="2">
    <source>
        <dbReference type="SAM" id="SignalP"/>
    </source>
</evidence>
<dbReference type="SUPFAM" id="SSF53474">
    <property type="entry name" value="alpha/beta-Hydrolases"/>
    <property type="match status" value="1"/>
</dbReference>
<name>A0ABU7LTC6_9PROT</name>
<evidence type="ECO:0000313" key="5">
    <source>
        <dbReference type="Proteomes" id="UP001354971"/>
    </source>
</evidence>
<evidence type="ECO:0000256" key="1">
    <source>
        <dbReference type="ARBA" id="ARBA00022801"/>
    </source>
</evidence>
<dbReference type="PANTHER" id="PTHR42776">
    <property type="entry name" value="SERINE PEPTIDASE S9 FAMILY MEMBER"/>
    <property type="match status" value="1"/>
</dbReference>
<reference evidence="4 5" key="1">
    <citation type="submission" date="2024-01" db="EMBL/GenBank/DDBJ databases">
        <title>Hyphobacterium bacterium isolated from marine sediment.</title>
        <authorList>
            <person name="Zhao S."/>
        </authorList>
    </citation>
    <scope>NUCLEOTIDE SEQUENCE [LARGE SCALE GENOMIC DNA]</scope>
    <source>
        <strain evidence="5">HN65</strain>
    </source>
</reference>
<dbReference type="PANTHER" id="PTHR42776:SF27">
    <property type="entry name" value="DIPEPTIDYL PEPTIDASE FAMILY MEMBER 6"/>
    <property type="match status" value="1"/>
</dbReference>
<feature type="chain" id="PRO_5047535151" evidence="2">
    <location>
        <begin position="20"/>
        <end position="656"/>
    </location>
</feature>
<keyword evidence="2" id="KW-0732">Signal</keyword>
<dbReference type="Gene3D" id="3.40.50.1820">
    <property type="entry name" value="alpha/beta hydrolase"/>
    <property type="match status" value="1"/>
</dbReference>
<sequence length="656" mass="71667">MRLPAILGLCLIFSSLSEAQQPAVDAFARLPAMAHPTLSPDGSRIAYIANDGDASALYILNLETGDRGGVGTSQIRPYDLVWAGNDYVIMLASDTERFTLLQRRNPIDVSAAFSVEAANPSNVVQLTANDRQIHSMDVRRGNIVAVDHDNGNVFIPGYEAPRQSGVNSFRMSDAQQRPRYSLWRVAADGGNVWRQMQGLPDQRTWLVASDGSPLAREYFDDDRNQYRFDAYRDGDWSTVLDLDNPVFQSIVWGLFNTEEAAVSLYVDGYGSLRPVSLETGNATGDDIAVSGRDILAVHEDPYTGFIAGIEFADDYMRTVWLDDELQGLQDALVNALGDPSTTITSWSRDRTRYIVRTDGASATPIYYFYDDASRNLSILAAEYPELETATLGQREAFEYTARDGASISGFVTRPASGGSNLPTVILPHGGPETLDAGGFDWIAHFLASRGYLVIQPNFRGSDGFGVEFRDAGRGAWGTGVAQHDVTDALHHAVQQGWADAGRVCIFGGSYGGYSALAGGAFTPDLYACVAAYAPVTDLGLFLGETEIRGGAGNWVADAWAEILGGVVTADDRQRLDDVSPIHNTRAFQAPVLLMHGREDSVVPIAQSRRFEEEMEDDNQAIEYVELRTADHWLTSQATRTEVLTRLEAFLAEHIGN</sequence>
<accession>A0ABU7LTC6</accession>
<dbReference type="Proteomes" id="UP001354971">
    <property type="component" value="Unassembled WGS sequence"/>
</dbReference>
<proteinExistence type="predicted"/>
<gene>
    <name evidence="4" type="ORF">V0U79_12305</name>
</gene>
<dbReference type="InterPro" id="IPR001375">
    <property type="entry name" value="Peptidase_S9_cat"/>
</dbReference>
<dbReference type="Pfam" id="PF00326">
    <property type="entry name" value="Peptidase_S9"/>
    <property type="match status" value="1"/>
</dbReference>
<dbReference type="RefSeq" id="WP_330199815.1">
    <property type="nucleotide sequence ID" value="NZ_JAZDRP010000009.1"/>
</dbReference>
<evidence type="ECO:0000313" key="4">
    <source>
        <dbReference type="EMBL" id="MEE2527151.1"/>
    </source>
</evidence>
<keyword evidence="5" id="KW-1185">Reference proteome</keyword>
<comment type="caution">
    <text evidence="4">The sequence shown here is derived from an EMBL/GenBank/DDBJ whole genome shotgun (WGS) entry which is preliminary data.</text>
</comment>